<evidence type="ECO:0000256" key="1">
    <source>
        <dbReference type="SAM" id="MobiDB-lite"/>
    </source>
</evidence>
<protein>
    <submittedName>
        <fullName evidence="2">Uncharacterized protein</fullName>
    </submittedName>
</protein>
<dbReference type="Gramene" id="rna37845">
    <property type="protein sequence ID" value="RHN53088.1"/>
    <property type="gene ID" value="gene37845"/>
</dbReference>
<sequence length="111" mass="12405">MSTFLMKNKIHPFPTKHTLSLSSFSGTETRFFFFPRNVQHSSSSFLSPSWLRLPVTGAASTAVHHPPLQRSPPSPHTASHNSSSQTSLSTTFFFSANRLFIAVLNQIMRNL</sequence>
<feature type="region of interest" description="Disordered" evidence="1">
    <location>
        <begin position="61"/>
        <end position="83"/>
    </location>
</feature>
<dbReference type="Proteomes" id="UP000265566">
    <property type="component" value="Chromosome 6"/>
</dbReference>
<proteinExistence type="predicted"/>
<gene>
    <name evidence="2" type="ORF">MtrunA17_Chr6g0487621</name>
</gene>
<name>A0A396HKF3_MEDTR</name>
<evidence type="ECO:0000313" key="3">
    <source>
        <dbReference type="Proteomes" id="UP000265566"/>
    </source>
</evidence>
<accession>A0A396HKF3</accession>
<reference evidence="3" key="1">
    <citation type="journal article" date="2018" name="Nat. Plants">
        <title>Whole-genome landscape of Medicago truncatula symbiotic genes.</title>
        <authorList>
            <person name="Pecrix Y."/>
            <person name="Staton S.E."/>
            <person name="Sallet E."/>
            <person name="Lelandais-Briere C."/>
            <person name="Moreau S."/>
            <person name="Carrere S."/>
            <person name="Blein T."/>
            <person name="Jardinaud M.F."/>
            <person name="Latrasse D."/>
            <person name="Zouine M."/>
            <person name="Zahm M."/>
            <person name="Kreplak J."/>
            <person name="Mayjonade B."/>
            <person name="Satge C."/>
            <person name="Perez M."/>
            <person name="Cauet S."/>
            <person name="Marande W."/>
            <person name="Chantry-Darmon C."/>
            <person name="Lopez-Roques C."/>
            <person name="Bouchez O."/>
            <person name="Berard A."/>
            <person name="Debelle F."/>
            <person name="Munos S."/>
            <person name="Bendahmane A."/>
            <person name="Berges H."/>
            <person name="Niebel A."/>
            <person name="Buitink J."/>
            <person name="Frugier F."/>
            <person name="Benhamed M."/>
            <person name="Crespi M."/>
            <person name="Gouzy J."/>
            <person name="Gamas P."/>
        </authorList>
    </citation>
    <scope>NUCLEOTIDE SEQUENCE [LARGE SCALE GENOMIC DNA]</scope>
    <source>
        <strain evidence="3">cv. Jemalong A17</strain>
    </source>
</reference>
<comment type="caution">
    <text evidence="2">The sequence shown here is derived from an EMBL/GenBank/DDBJ whole genome shotgun (WGS) entry which is preliminary data.</text>
</comment>
<evidence type="ECO:0000313" key="2">
    <source>
        <dbReference type="EMBL" id="RHN53088.1"/>
    </source>
</evidence>
<dbReference type="EMBL" id="PSQE01000006">
    <property type="protein sequence ID" value="RHN53088.1"/>
    <property type="molecule type" value="Genomic_DNA"/>
</dbReference>
<organism evidence="2 3">
    <name type="scientific">Medicago truncatula</name>
    <name type="common">Barrel medic</name>
    <name type="synonym">Medicago tribuloides</name>
    <dbReference type="NCBI Taxonomy" id="3880"/>
    <lineage>
        <taxon>Eukaryota</taxon>
        <taxon>Viridiplantae</taxon>
        <taxon>Streptophyta</taxon>
        <taxon>Embryophyta</taxon>
        <taxon>Tracheophyta</taxon>
        <taxon>Spermatophyta</taxon>
        <taxon>Magnoliopsida</taxon>
        <taxon>eudicotyledons</taxon>
        <taxon>Gunneridae</taxon>
        <taxon>Pentapetalae</taxon>
        <taxon>rosids</taxon>
        <taxon>fabids</taxon>
        <taxon>Fabales</taxon>
        <taxon>Fabaceae</taxon>
        <taxon>Papilionoideae</taxon>
        <taxon>50 kb inversion clade</taxon>
        <taxon>NPAAA clade</taxon>
        <taxon>Hologalegina</taxon>
        <taxon>IRL clade</taxon>
        <taxon>Trifolieae</taxon>
        <taxon>Medicago</taxon>
    </lineage>
</organism>
<dbReference type="AlphaFoldDB" id="A0A396HKF3"/>